<evidence type="ECO:0000256" key="6">
    <source>
        <dbReference type="ARBA" id="ARBA00022826"/>
    </source>
</evidence>
<gene>
    <name evidence="14" type="ORF">FD19_GL001099</name>
</gene>
<keyword evidence="8 13" id="KW-1133">Transmembrane helix</keyword>
<feature type="transmembrane region" description="Helical" evidence="13">
    <location>
        <begin position="137"/>
        <end position="153"/>
    </location>
</feature>
<evidence type="ECO:0000256" key="3">
    <source>
        <dbReference type="ARBA" id="ARBA00022448"/>
    </source>
</evidence>
<evidence type="ECO:0000256" key="9">
    <source>
        <dbReference type="ARBA" id="ARBA00023065"/>
    </source>
</evidence>
<dbReference type="InterPro" id="IPR010617">
    <property type="entry name" value="TMEM175-like"/>
</dbReference>
<evidence type="ECO:0008006" key="16">
    <source>
        <dbReference type="Google" id="ProtNLM"/>
    </source>
</evidence>
<keyword evidence="3" id="KW-0813">Transport</keyword>
<feature type="transmembrane region" description="Helical" evidence="13">
    <location>
        <begin position="97"/>
        <end position="117"/>
    </location>
</feature>
<proteinExistence type="inferred from homology"/>
<keyword evidence="7" id="KW-0630">Potassium</keyword>
<comment type="catalytic activity">
    <reaction evidence="12">
        <text>K(+)(in) = K(+)(out)</text>
        <dbReference type="Rhea" id="RHEA:29463"/>
        <dbReference type="ChEBI" id="CHEBI:29103"/>
    </reaction>
</comment>
<evidence type="ECO:0000313" key="14">
    <source>
        <dbReference type="EMBL" id="KRM87586.1"/>
    </source>
</evidence>
<evidence type="ECO:0000256" key="5">
    <source>
        <dbReference type="ARBA" id="ARBA00022692"/>
    </source>
</evidence>
<keyword evidence="5 13" id="KW-0812">Transmembrane</keyword>
<dbReference type="GO" id="GO:0016020">
    <property type="term" value="C:membrane"/>
    <property type="evidence" value="ECO:0007669"/>
    <property type="project" value="UniProtKB-SubCell"/>
</dbReference>
<comment type="subcellular location">
    <subcellularLocation>
        <location evidence="1">Membrane</location>
        <topology evidence="1">Multi-pass membrane protein</topology>
    </subcellularLocation>
</comment>
<dbReference type="GO" id="GO:0015252">
    <property type="term" value="F:proton channel activity"/>
    <property type="evidence" value="ECO:0007669"/>
    <property type="project" value="InterPro"/>
</dbReference>
<evidence type="ECO:0000256" key="7">
    <source>
        <dbReference type="ARBA" id="ARBA00022958"/>
    </source>
</evidence>
<dbReference type="EMBL" id="AYZK01000002">
    <property type="protein sequence ID" value="KRM87586.1"/>
    <property type="molecule type" value="Genomic_DNA"/>
</dbReference>
<feature type="transmembrane region" description="Helical" evidence="13">
    <location>
        <begin position="159"/>
        <end position="177"/>
    </location>
</feature>
<name>A0A0R2C934_9LACO</name>
<sequence>MFSIIITIMVLELAVPAGSQWSDLFTSQHLTALVAYLISYVLVTSFWVSHHNIVVHMRTVTPIDLWHNALVLLPISLLPLMTEWFDRYPMAAAPSVAYAILYIVTVMALYTLAARVARQMRPGYQRDDFVRVNRHRLVFMAAGVVDIGLANFWPPITWVMVALISGSWITMLLVRATRNTSHKEDQS</sequence>
<dbReference type="AlphaFoldDB" id="A0A0R2C934"/>
<keyword evidence="9" id="KW-0406">Ion transport</keyword>
<keyword evidence="10 13" id="KW-0472">Membrane</keyword>
<evidence type="ECO:0000256" key="2">
    <source>
        <dbReference type="ARBA" id="ARBA00006920"/>
    </source>
</evidence>
<comment type="similarity">
    <text evidence="2">Belongs to the TMEM175 family.</text>
</comment>
<evidence type="ECO:0000256" key="4">
    <source>
        <dbReference type="ARBA" id="ARBA00022538"/>
    </source>
</evidence>
<dbReference type="STRING" id="1423810.FD19_GL001099"/>
<keyword evidence="15" id="KW-1185">Reference proteome</keyword>
<evidence type="ECO:0000256" key="13">
    <source>
        <dbReference type="SAM" id="Phobius"/>
    </source>
</evidence>
<accession>A0A0R2C934</accession>
<comment type="caution">
    <text evidence="14">The sequence shown here is derived from an EMBL/GenBank/DDBJ whole genome shotgun (WGS) entry which is preliminary data.</text>
</comment>
<dbReference type="Pfam" id="PF06736">
    <property type="entry name" value="TMEM175"/>
    <property type="match status" value="1"/>
</dbReference>
<dbReference type="PATRIC" id="fig|1423810.4.peg.1128"/>
<dbReference type="Proteomes" id="UP000051789">
    <property type="component" value="Unassembled WGS sequence"/>
</dbReference>
<evidence type="ECO:0000256" key="12">
    <source>
        <dbReference type="ARBA" id="ARBA00034430"/>
    </source>
</evidence>
<organism evidence="14 15">
    <name type="scientific">Lacticaseibacillus thailandensis DSM 22698 = JCM 13996</name>
    <dbReference type="NCBI Taxonomy" id="1423810"/>
    <lineage>
        <taxon>Bacteria</taxon>
        <taxon>Bacillati</taxon>
        <taxon>Bacillota</taxon>
        <taxon>Bacilli</taxon>
        <taxon>Lactobacillales</taxon>
        <taxon>Lactobacillaceae</taxon>
        <taxon>Lacticaseibacillus</taxon>
    </lineage>
</organism>
<keyword evidence="6" id="KW-0631">Potassium channel</keyword>
<feature type="transmembrane region" description="Helical" evidence="13">
    <location>
        <begin position="65"/>
        <end position="85"/>
    </location>
</feature>
<keyword evidence="11" id="KW-0407">Ion channel</keyword>
<reference evidence="14 15" key="1">
    <citation type="journal article" date="2015" name="Genome Announc.">
        <title>Expanding the biotechnology potential of lactobacilli through comparative genomics of 213 strains and associated genera.</title>
        <authorList>
            <person name="Sun Z."/>
            <person name="Harris H.M."/>
            <person name="McCann A."/>
            <person name="Guo C."/>
            <person name="Argimon S."/>
            <person name="Zhang W."/>
            <person name="Yang X."/>
            <person name="Jeffery I.B."/>
            <person name="Cooney J.C."/>
            <person name="Kagawa T.F."/>
            <person name="Liu W."/>
            <person name="Song Y."/>
            <person name="Salvetti E."/>
            <person name="Wrobel A."/>
            <person name="Rasinkangas P."/>
            <person name="Parkhill J."/>
            <person name="Rea M.C."/>
            <person name="O'Sullivan O."/>
            <person name="Ritari J."/>
            <person name="Douillard F.P."/>
            <person name="Paul Ross R."/>
            <person name="Yang R."/>
            <person name="Briner A.E."/>
            <person name="Felis G.E."/>
            <person name="de Vos W.M."/>
            <person name="Barrangou R."/>
            <person name="Klaenhammer T.R."/>
            <person name="Caufield P.W."/>
            <person name="Cui Y."/>
            <person name="Zhang H."/>
            <person name="O'Toole P.W."/>
        </authorList>
    </citation>
    <scope>NUCLEOTIDE SEQUENCE [LARGE SCALE GENOMIC DNA]</scope>
    <source>
        <strain evidence="14 15">DSM 22698</strain>
    </source>
</reference>
<evidence type="ECO:0000313" key="15">
    <source>
        <dbReference type="Proteomes" id="UP000051789"/>
    </source>
</evidence>
<evidence type="ECO:0000256" key="11">
    <source>
        <dbReference type="ARBA" id="ARBA00023303"/>
    </source>
</evidence>
<feature type="transmembrane region" description="Helical" evidence="13">
    <location>
        <begin position="32"/>
        <end position="53"/>
    </location>
</feature>
<evidence type="ECO:0000256" key="8">
    <source>
        <dbReference type="ARBA" id="ARBA00022989"/>
    </source>
</evidence>
<protein>
    <recommendedName>
        <fullName evidence="16">Integral membrane protein</fullName>
    </recommendedName>
</protein>
<evidence type="ECO:0000256" key="10">
    <source>
        <dbReference type="ARBA" id="ARBA00023136"/>
    </source>
</evidence>
<dbReference type="GO" id="GO:0005267">
    <property type="term" value="F:potassium channel activity"/>
    <property type="evidence" value="ECO:0007669"/>
    <property type="project" value="UniProtKB-KW"/>
</dbReference>
<keyword evidence="4" id="KW-0633">Potassium transport</keyword>
<evidence type="ECO:0000256" key="1">
    <source>
        <dbReference type="ARBA" id="ARBA00004141"/>
    </source>
</evidence>